<evidence type="ECO:0000256" key="1">
    <source>
        <dbReference type="SAM" id="MobiDB-lite"/>
    </source>
</evidence>
<dbReference type="AlphaFoldDB" id="A0AAV2KEA6"/>
<evidence type="ECO:0000313" key="2">
    <source>
        <dbReference type="EMBL" id="CAL1585819.1"/>
    </source>
</evidence>
<proteinExistence type="predicted"/>
<gene>
    <name evidence="2" type="ORF">KC01_LOCUS16001</name>
</gene>
<dbReference type="Proteomes" id="UP001497482">
    <property type="component" value="Chromosome 17"/>
</dbReference>
<evidence type="ECO:0000313" key="3">
    <source>
        <dbReference type="Proteomes" id="UP001497482"/>
    </source>
</evidence>
<sequence length="97" mass="10451">MVMVVVMPVSVCLPLLNTRRSDTGRLLQDTGQPGQQRHSTSTSGGDAPTVRQLDWTPLTQDSDITSQHHPPPQSHLAIGLTSPPPQTATSKLTKDET</sequence>
<protein>
    <recommendedName>
        <fullName evidence="4">Secreted protein</fullName>
    </recommendedName>
</protein>
<feature type="region of interest" description="Disordered" evidence="1">
    <location>
        <begin position="17"/>
        <end position="97"/>
    </location>
</feature>
<organism evidence="2 3">
    <name type="scientific">Knipowitschia caucasica</name>
    <name type="common">Caucasian dwarf goby</name>
    <name type="synonym">Pomatoschistus caucasicus</name>
    <dbReference type="NCBI Taxonomy" id="637954"/>
    <lineage>
        <taxon>Eukaryota</taxon>
        <taxon>Metazoa</taxon>
        <taxon>Chordata</taxon>
        <taxon>Craniata</taxon>
        <taxon>Vertebrata</taxon>
        <taxon>Euteleostomi</taxon>
        <taxon>Actinopterygii</taxon>
        <taxon>Neopterygii</taxon>
        <taxon>Teleostei</taxon>
        <taxon>Neoteleostei</taxon>
        <taxon>Acanthomorphata</taxon>
        <taxon>Gobiaria</taxon>
        <taxon>Gobiiformes</taxon>
        <taxon>Gobioidei</taxon>
        <taxon>Gobiidae</taxon>
        <taxon>Gobiinae</taxon>
        <taxon>Knipowitschia</taxon>
    </lineage>
</organism>
<feature type="compositionally biased region" description="Polar residues" evidence="1">
    <location>
        <begin position="29"/>
        <end position="44"/>
    </location>
</feature>
<feature type="compositionally biased region" description="Polar residues" evidence="1">
    <location>
        <begin position="57"/>
        <end position="68"/>
    </location>
</feature>
<name>A0AAV2KEA6_KNICA</name>
<reference evidence="2 3" key="1">
    <citation type="submission" date="2024-04" db="EMBL/GenBank/DDBJ databases">
        <authorList>
            <person name="Waldvogel A.-M."/>
            <person name="Schoenle A."/>
        </authorList>
    </citation>
    <scope>NUCLEOTIDE SEQUENCE [LARGE SCALE GENOMIC DNA]</scope>
</reference>
<keyword evidence="3" id="KW-1185">Reference proteome</keyword>
<accession>A0AAV2KEA6</accession>
<dbReference type="EMBL" id="OZ035839">
    <property type="protein sequence ID" value="CAL1585819.1"/>
    <property type="molecule type" value="Genomic_DNA"/>
</dbReference>
<evidence type="ECO:0008006" key="4">
    <source>
        <dbReference type="Google" id="ProtNLM"/>
    </source>
</evidence>